<feature type="transmembrane region" description="Helical" evidence="6">
    <location>
        <begin position="52"/>
        <end position="77"/>
    </location>
</feature>
<organism evidence="7 8">
    <name type="scientific">Allosaccharopolyspora coralli</name>
    <dbReference type="NCBI Taxonomy" id="2665642"/>
    <lineage>
        <taxon>Bacteria</taxon>
        <taxon>Bacillati</taxon>
        <taxon>Actinomycetota</taxon>
        <taxon>Actinomycetes</taxon>
        <taxon>Pseudonocardiales</taxon>
        <taxon>Pseudonocardiaceae</taxon>
        <taxon>Allosaccharopolyspora</taxon>
    </lineage>
</organism>
<reference evidence="8" key="1">
    <citation type="submission" date="2019-11" db="EMBL/GenBank/DDBJ databases">
        <title>The complete genome sequence of Saccharopolyspora sp. E2A.</title>
        <authorList>
            <person name="Zhang G."/>
        </authorList>
    </citation>
    <scope>NUCLEOTIDE SEQUENCE [LARGE SCALE GENOMIC DNA]</scope>
    <source>
        <strain evidence="8">E2A</strain>
    </source>
</reference>
<feature type="transmembrane region" description="Helical" evidence="6">
    <location>
        <begin position="286"/>
        <end position="309"/>
    </location>
</feature>
<dbReference type="PANTHER" id="PTHR30250">
    <property type="entry name" value="PST FAMILY PREDICTED COLANIC ACID TRANSPORTER"/>
    <property type="match status" value="1"/>
</dbReference>
<evidence type="ECO:0000256" key="5">
    <source>
        <dbReference type="ARBA" id="ARBA00023136"/>
    </source>
</evidence>
<keyword evidence="2" id="KW-1003">Cell membrane</keyword>
<keyword evidence="3 6" id="KW-0812">Transmembrane</keyword>
<evidence type="ECO:0000256" key="6">
    <source>
        <dbReference type="SAM" id="Phobius"/>
    </source>
</evidence>
<feature type="transmembrane region" description="Helical" evidence="6">
    <location>
        <begin position="358"/>
        <end position="376"/>
    </location>
</feature>
<evidence type="ECO:0000313" key="8">
    <source>
        <dbReference type="Proteomes" id="UP000371041"/>
    </source>
</evidence>
<comment type="subcellular location">
    <subcellularLocation>
        <location evidence="1">Cell membrane</location>
        <topology evidence="1">Multi-pass membrane protein</topology>
    </subcellularLocation>
</comment>
<keyword evidence="8" id="KW-1185">Reference proteome</keyword>
<gene>
    <name evidence="7" type="ORF">GIY23_04510</name>
</gene>
<dbReference type="Proteomes" id="UP000371041">
    <property type="component" value="Chromosome"/>
</dbReference>
<feature type="transmembrane region" description="Helical" evidence="6">
    <location>
        <begin position="89"/>
        <end position="113"/>
    </location>
</feature>
<protein>
    <submittedName>
        <fullName evidence="7">Polysaccharide biosynthesis protein</fullName>
    </submittedName>
</protein>
<evidence type="ECO:0000256" key="4">
    <source>
        <dbReference type="ARBA" id="ARBA00022989"/>
    </source>
</evidence>
<dbReference type="EMBL" id="CP045929">
    <property type="protein sequence ID" value="QGK68901.1"/>
    <property type="molecule type" value="Genomic_DNA"/>
</dbReference>
<feature type="transmembrane region" description="Helical" evidence="6">
    <location>
        <begin position="252"/>
        <end position="274"/>
    </location>
</feature>
<keyword evidence="4 6" id="KW-1133">Transmembrane helix</keyword>
<evidence type="ECO:0000256" key="3">
    <source>
        <dbReference type="ARBA" id="ARBA00022692"/>
    </source>
</evidence>
<dbReference type="RefSeq" id="WP_154075504.1">
    <property type="nucleotide sequence ID" value="NZ_CP045929.1"/>
</dbReference>
<feature type="transmembrane region" description="Helical" evidence="6">
    <location>
        <begin position="222"/>
        <end position="240"/>
    </location>
</feature>
<accession>A0A5Q3Q2T8</accession>
<feature type="transmembrane region" description="Helical" evidence="6">
    <location>
        <begin position="382"/>
        <end position="402"/>
    </location>
</feature>
<evidence type="ECO:0000256" key="2">
    <source>
        <dbReference type="ARBA" id="ARBA00022475"/>
    </source>
</evidence>
<keyword evidence="5 6" id="KW-0472">Membrane</keyword>
<feature type="transmembrane region" description="Helical" evidence="6">
    <location>
        <begin position="329"/>
        <end position="346"/>
    </location>
</feature>
<dbReference type="SUPFAM" id="SSF103473">
    <property type="entry name" value="MFS general substrate transporter"/>
    <property type="match status" value="1"/>
</dbReference>
<feature type="transmembrane region" description="Helical" evidence="6">
    <location>
        <begin position="20"/>
        <end position="40"/>
    </location>
</feature>
<name>A0A5Q3Q2T8_9PSEU</name>
<proteinExistence type="predicted"/>
<sequence length="409" mass="42153">MTTREAAPPRYRWLARLEPLLVAAALAGSNAASYVLNVVAARVLAPAHFGELSALLAVLVIGVVPAMGLQTVVALRVAGGDDPAPRREFTARLLASGLVTTTAVLGIGALVVLPLTLLLHLDGPLPAMFLVVALAPLTMLGLFHGILQGSKRFVALAGLVALEGVGKVGGALLGLLTFGTSAATMAGAALGSLVVAAVGWWQCGAPLPHAFRGERLGEIVHAIQAMFALVLLLNLDLVLARFVLPGPDAGEYAVGSIVTKIAYWLPQAVAVVVLPRLAHRAARKRTVPAALVVCAGLGASVIGFCAFSGSELVSIIGGGEYASSTLSLWPFALVGALLSMVQVLLFSRLADADRRVTVLMWSAVALEVVLVLIWLHDGPLEVITAAALTAGALTVGSAALDLHRARRPN</sequence>
<dbReference type="KEGG" id="sace:GIY23_04510"/>
<feature type="transmembrane region" description="Helical" evidence="6">
    <location>
        <begin position="125"/>
        <end position="146"/>
    </location>
</feature>
<feature type="transmembrane region" description="Helical" evidence="6">
    <location>
        <begin position="182"/>
        <end position="201"/>
    </location>
</feature>
<dbReference type="InterPro" id="IPR036259">
    <property type="entry name" value="MFS_trans_sf"/>
</dbReference>
<evidence type="ECO:0000313" key="7">
    <source>
        <dbReference type="EMBL" id="QGK68901.1"/>
    </source>
</evidence>
<dbReference type="InterPro" id="IPR050833">
    <property type="entry name" value="Poly_Biosynth_Transport"/>
</dbReference>
<dbReference type="AlphaFoldDB" id="A0A5Q3Q2T8"/>
<feature type="transmembrane region" description="Helical" evidence="6">
    <location>
        <begin position="153"/>
        <end position="176"/>
    </location>
</feature>
<evidence type="ECO:0000256" key="1">
    <source>
        <dbReference type="ARBA" id="ARBA00004651"/>
    </source>
</evidence>
<dbReference type="PANTHER" id="PTHR30250:SF11">
    <property type="entry name" value="O-ANTIGEN TRANSPORTER-RELATED"/>
    <property type="match status" value="1"/>
</dbReference>
<dbReference type="GO" id="GO:0005886">
    <property type="term" value="C:plasma membrane"/>
    <property type="evidence" value="ECO:0007669"/>
    <property type="project" value="UniProtKB-SubCell"/>
</dbReference>